<dbReference type="AlphaFoldDB" id="A0A645GAX5"/>
<dbReference type="PANTHER" id="PTHR43711">
    <property type="entry name" value="TWO-COMPONENT HISTIDINE KINASE"/>
    <property type="match status" value="1"/>
</dbReference>
<dbReference type="GO" id="GO:0000160">
    <property type="term" value="P:phosphorelay signal transduction system"/>
    <property type="evidence" value="ECO:0007669"/>
    <property type="project" value="UniProtKB-KW"/>
</dbReference>
<keyword evidence="6" id="KW-0902">Two-component regulatory system</keyword>
<evidence type="ECO:0000313" key="8">
    <source>
        <dbReference type="EMBL" id="MPN23276.1"/>
    </source>
</evidence>
<evidence type="ECO:0000256" key="4">
    <source>
        <dbReference type="ARBA" id="ARBA00022679"/>
    </source>
</evidence>
<keyword evidence="5" id="KW-0418">Kinase</keyword>
<keyword evidence="4 8" id="KW-0808">Transferase</keyword>
<proteinExistence type="predicted"/>
<evidence type="ECO:0000259" key="7">
    <source>
        <dbReference type="PROSITE" id="PS50109"/>
    </source>
</evidence>
<dbReference type="FunFam" id="3.30.565.10:FF:000006">
    <property type="entry name" value="Sensor histidine kinase WalK"/>
    <property type="match status" value="1"/>
</dbReference>
<reference evidence="8" key="1">
    <citation type="submission" date="2019-08" db="EMBL/GenBank/DDBJ databases">
        <authorList>
            <person name="Kucharzyk K."/>
            <person name="Murdoch R.W."/>
            <person name="Higgins S."/>
            <person name="Loffler F."/>
        </authorList>
    </citation>
    <scope>NUCLEOTIDE SEQUENCE</scope>
</reference>
<comment type="caution">
    <text evidence="8">The sequence shown here is derived from an EMBL/GenBank/DDBJ whole genome shotgun (WGS) entry which is preliminary data.</text>
</comment>
<dbReference type="EC" id="2.7.13.3" evidence="2"/>
<comment type="catalytic activity">
    <reaction evidence="1">
        <text>ATP + protein L-histidine = ADP + protein N-phospho-L-histidine.</text>
        <dbReference type="EC" id="2.7.13.3"/>
    </reaction>
</comment>
<sequence length="196" mass="22142">MINDISGNNPVKRRDHVNVIINESIHLNKLVDDMLVLTKVQSGNMIIKEVDFDLVNKTHEIVDVLKGLSHNLGIKIQLDLPVSAPVRGDEIMIGQIIYNFLNNAVKHVGDDKKIIIKITEAESKFKISVIDHGCGIAKDDLPHIWDRYYKIDKNYQRNQEGSGLGLAISKAYLDLHHCEYGVESIVGQGTEFWFII</sequence>
<evidence type="ECO:0000256" key="3">
    <source>
        <dbReference type="ARBA" id="ARBA00022553"/>
    </source>
</evidence>
<dbReference type="Pfam" id="PF02518">
    <property type="entry name" value="HATPase_c"/>
    <property type="match status" value="1"/>
</dbReference>
<dbReference type="GO" id="GO:0004673">
    <property type="term" value="F:protein histidine kinase activity"/>
    <property type="evidence" value="ECO:0007669"/>
    <property type="project" value="UniProtKB-EC"/>
</dbReference>
<evidence type="ECO:0000256" key="1">
    <source>
        <dbReference type="ARBA" id="ARBA00000085"/>
    </source>
</evidence>
<dbReference type="InterPro" id="IPR050736">
    <property type="entry name" value="Sensor_HK_Regulatory"/>
</dbReference>
<dbReference type="InterPro" id="IPR003594">
    <property type="entry name" value="HATPase_dom"/>
</dbReference>
<dbReference type="SMART" id="SM00387">
    <property type="entry name" value="HATPase_c"/>
    <property type="match status" value="1"/>
</dbReference>
<evidence type="ECO:0000256" key="2">
    <source>
        <dbReference type="ARBA" id="ARBA00012438"/>
    </source>
</evidence>
<dbReference type="InterPro" id="IPR005467">
    <property type="entry name" value="His_kinase_dom"/>
</dbReference>
<dbReference type="InterPro" id="IPR004358">
    <property type="entry name" value="Sig_transdc_His_kin-like_C"/>
</dbReference>
<evidence type="ECO:0000256" key="5">
    <source>
        <dbReference type="ARBA" id="ARBA00022777"/>
    </source>
</evidence>
<feature type="domain" description="Histidine kinase" evidence="7">
    <location>
        <begin position="1"/>
        <end position="196"/>
    </location>
</feature>
<dbReference type="PRINTS" id="PR00344">
    <property type="entry name" value="BCTRLSENSOR"/>
</dbReference>
<dbReference type="Gene3D" id="3.30.565.10">
    <property type="entry name" value="Histidine kinase-like ATPase, C-terminal domain"/>
    <property type="match status" value="1"/>
</dbReference>
<gene>
    <name evidence="8" type="primary">phoR_47</name>
    <name evidence="8" type="ORF">SDC9_170664</name>
</gene>
<organism evidence="8">
    <name type="scientific">bioreactor metagenome</name>
    <dbReference type="NCBI Taxonomy" id="1076179"/>
    <lineage>
        <taxon>unclassified sequences</taxon>
        <taxon>metagenomes</taxon>
        <taxon>ecological metagenomes</taxon>
    </lineage>
</organism>
<evidence type="ECO:0000256" key="6">
    <source>
        <dbReference type="ARBA" id="ARBA00023012"/>
    </source>
</evidence>
<name>A0A645GAX5_9ZZZZ</name>
<dbReference type="SUPFAM" id="SSF55874">
    <property type="entry name" value="ATPase domain of HSP90 chaperone/DNA topoisomerase II/histidine kinase"/>
    <property type="match status" value="1"/>
</dbReference>
<dbReference type="PANTHER" id="PTHR43711:SF1">
    <property type="entry name" value="HISTIDINE KINASE 1"/>
    <property type="match status" value="1"/>
</dbReference>
<protein>
    <recommendedName>
        <fullName evidence="2">histidine kinase</fullName>
        <ecNumber evidence="2">2.7.13.3</ecNumber>
    </recommendedName>
</protein>
<dbReference type="EMBL" id="VSSQ01071732">
    <property type="protein sequence ID" value="MPN23276.1"/>
    <property type="molecule type" value="Genomic_DNA"/>
</dbReference>
<dbReference type="InterPro" id="IPR036890">
    <property type="entry name" value="HATPase_C_sf"/>
</dbReference>
<accession>A0A645GAX5</accession>
<keyword evidence="3" id="KW-0597">Phosphoprotein</keyword>
<dbReference type="PROSITE" id="PS50109">
    <property type="entry name" value="HIS_KIN"/>
    <property type="match status" value="1"/>
</dbReference>